<dbReference type="Proteomes" id="UP000774804">
    <property type="component" value="Unassembled WGS sequence"/>
</dbReference>
<protein>
    <submittedName>
        <fullName evidence="2">Uncharacterized protein</fullName>
    </submittedName>
</protein>
<dbReference type="Proteomes" id="UP000735874">
    <property type="component" value="Unassembled WGS sequence"/>
</dbReference>
<dbReference type="VEuPathDB" id="FungiDB:PC110_g5652"/>
<feature type="region of interest" description="Disordered" evidence="1">
    <location>
        <begin position="124"/>
        <end position="144"/>
    </location>
</feature>
<name>A0A8T0Y4R5_9STRA</name>
<feature type="compositionally biased region" description="Polar residues" evidence="1">
    <location>
        <begin position="132"/>
        <end position="144"/>
    </location>
</feature>
<evidence type="ECO:0000313" key="4">
    <source>
        <dbReference type="EMBL" id="KAG2975292.1"/>
    </source>
</evidence>
<evidence type="ECO:0000313" key="5">
    <source>
        <dbReference type="Proteomes" id="UP000735874"/>
    </source>
</evidence>
<dbReference type="EMBL" id="RCMG01001089">
    <property type="protein sequence ID" value="KAG2836647.1"/>
    <property type="molecule type" value="Genomic_DNA"/>
</dbReference>
<proteinExistence type="predicted"/>
<dbReference type="Proteomes" id="UP000697107">
    <property type="component" value="Unassembled WGS sequence"/>
</dbReference>
<comment type="caution">
    <text evidence="2">The sequence shown here is derived from an EMBL/GenBank/DDBJ whole genome shotgun (WGS) entry which is preliminary data.</text>
</comment>
<dbReference type="EMBL" id="RCML01000498">
    <property type="protein sequence ID" value="KAG2975292.1"/>
    <property type="molecule type" value="Genomic_DNA"/>
</dbReference>
<accession>A0A8T0Y4R5</accession>
<evidence type="ECO:0000313" key="2">
    <source>
        <dbReference type="EMBL" id="KAG2836647.1"/>
    </source>
</evidence>
<sequence>MEARREDIECNGDREVEEMQQDNQVPQVDRVVAAPVAGHEGVVAHSGIVGGTEIITSYEGAAMQCGIAGQETTGGLETVLPSSSMPTAVAPDAARRLAETWKTKGIEKQAKDRRCCDGMADTQAWLPKPEQEQATTKLGWSYKS</sequence>
<evidence type="ECO:0000313" key="3">
    <source>
        <dbReference type="EMBL" id="KAG2889483.1"/>
    </source>
</evidence>
<organism evidence="2 5">
    <name type="scientific">Phytophthora cactorum</name>
    <dbReference type="NCBI Taxonomy" id="29920"/>
    <lineage>
        <taxon>Eukaryota</taxon>
        <taxon>Sar</taxon>
        <taxon>Stramenopiles</taxon>
        <taxon>Oomycota</taxon>
        <taxon>Peronosporomycetes</taxon>
        <taxon>Peronosporales</taxon>
        <taxon>Peronosporaceae</taxon>
        <taxon>Phytophthora</taxon>
    </lineage>
</organism>
<dbReference type="EMBL" id="RCMI01001160">
    <property type="protein sequence ID" value="KAG2889483.1"/>
    <property type="molecule type" value="Genomic_DNA"/>
</dbReference>
<dbReference type="AlphaFoldDB" id="A0A8T0Y4R5"/>
<evidence type="ECO:0000256" key="1">
    <source>
        <dbReference type="SAM" id="MobiDB-lite"/>
    </source>
</evidence>
<reference evidence="2" key="1">
    <citation type="submission" date="2018-10" db="EMBL/GenBank/DDBJ databases">
        <title>Effector identification in a new, highly contiguous assembly of the strawberry crown rot pathogen Phytophthora cactorum.</title>
        <authorList>
            <person name="Armitage A.D."/>
            <person name="Nellist C.F."/>
            <person name="Bates H."/>
            <person name="Vickerstaff R.J."/>
            <person name="Harrison R.J."/>
        </authorList>
    </citation>
    <scope>NUCLEOTIDE SEQUENCE</scope>
    <source>
        <strain evidence="2">15-7</strain>
        <strain evidence="3">4032</strain>
        <strain evidence="4">P415</strain>
    </source>
</reference>
<gene>
    <name evidence="2" type="ORF">PC113_g19984</name>
    <name evidence="3" type="ORF">PC115_g19736</name>
    <name evidence="4" type="ORF">PC118_g14012</name>
</gene>